<dbReference type="PIRSF" id="PIRSF000292">
    <property type="entry name" value="Ubi_od_II"/>
    <property type="match status" value="1"/>
</dbReference>
<feature type="transmembrane region" description="Helical" evidence="16">
    <location>
        <begin position="36"/>
        <end position="57"/>
    </location>
</feature>
<dbReference type="GO" id="GO:0004129">
    <property type="term" value="F:cytochrome-c oxidase activity"/>
    <property type="evidence" value="ECO:0007669"/>
    <property type="project" value="UniProtKB-UniRule"/>
</dbReference>
<dbReference type="AlphaFoldDB" id="A0A8J3AWI1"/>
<dbReference type="SUPFAM" id="SSF49503">
    <property type="entry name" value="Cupredoxins"/>
    <property type="match status" value="1"/>
</dbReference>
<dbReference type="EC" id="1.10.3.-" evidence="14"/>
<dbReference type="Proteomes" id="UP000626244">
    <property type="component" value="Unassembled WGS sequence"/>
</dbReference>
<dbReference type="Gene3D" id="1.10.287.90">
    <property type="match status" value="1"/>
</dbReference>
<evidence type="ECO:0000256" key="8">
    <source>
        <dbReference type="ARBA" id="ARBA00022692"/>
    </source>
</evidence>
<dbReference type="InterPro" id="IPR011759">
    <property type="entry name" value="Cyt_c_oxidase_su2_TM_dom"/>
</dbReference>
<evidence type="ECO:0000256" key="2">
    <source>
        <dbReference type="ARBA" id="ARBA00004651"/>
    </source>
</evidence>
<accession>A0A8J3AWI1</accession>
<feature type="transmembrane region" description="Helical" evidence="16">
    <location>
        <begin position="115"/>
        <end position="135"/>
    </location>
</feature>
<feature type="domain" description="Cytochrome oxidase subunit II copper A binding" evidence="17">
    <location>
        <begin position="153"/>
        <end position="265"/>
    </location>
</feature>
<keyword evidence="13 14" id="KW-0472">Membrane</keyword>
<evidence type="ECO:0000256" key="6">
    <source>
        <dbReference type="ARBA" id="ARBA00022475"/>
    </source>
</evidence>
<feature type="compositionally biased region" description="Basic and acidic residues" evidence="15">
    <location>
        <begin position="319"/>
        <end position="331"/>
    </location>
</feature>
<feature type="transmembrane region" description="Helical" evidence="16">
    <location>
        <begin position="72"/>
        <end position="95"/>
    </location>
</feature>
<keyword evidence="6 14" id="KW-1003">Cell membrane</keyword>
<dbReference type="SUPFAM" id="SSF81464">
    <property type="entry name" value="Cytochrome c oxidase subunit II-like, transmembrane region"/>
    <property type="match status" value="1"/>
</dbReference>
<evidence type="ECO:0000259" key="17">
    <source>
        <dbReference type="PROSITE" id="PS50857"/>
    </source>
</evidence>
<proteinExistence type="inferred from homology"/>
<evidence type="ECO:0000256" key="7">
    <source>
        <dbReference type="ARBA" id="ARBA00022660"/>
    </source>
</evidence>
<keyword evidence="8 16" id="KW-0812">Transmembrane</keyword>
<keyword evidence="10 14" id="KW-0249">Electron transport</keyword>
<gene>
    <name evidence="19" type="primary">qoxA</name>
    <name evidence="19" type="ORF">GCM10007380_40200</name>
</gene>
<evidence type="ECO:0000256" key="11">
    <source>
        <dbReference type="ARBA" id="ARBA00022989"/>
    </source>
</evidence>
<comment type="subcellular location">
    <subcellularLocation>
        <location evidence="2">Cell membrane</location>
        <topology evidence="2">Multi-pass membrane protein</topology>
    </subcellularLocation>
</comment>
<dbReference type="GO" id="GO:0005507">
    <property type="term" value="F:copper ion binding"/>
    <property type="evidence" value="ECO:0007669"/>
    <property type="project" value="InterPro"/>
</dbReference>
<comment type="similarity">
    <text evidence="3 14">Belongs to the cytochrome c oxidase subunit 2 family.</text>
</comment>
<keyword evidence="9" id="KW-0732">Signal</keyword>
<evidence type="ECO:0000256" key="16">
    <source>
        <dbReference type="SAM" id="Phobius"/>
    </source>
</evidence>
<dbReference type="Gene3D" id="2.60.40.420">
    <property type="entry name" value="Cupredoxins - blue copper proteins"/>
    <property type="match status" value="1"/>
</dbReference>
<dbReference type="InterPro" id="IPR036257">
    <property type="entry name" value="Cyt_c_oxidase_su2_TM_sf"/>
</dbReference>
<evidence type="ECO:0000256" key="13">
    <source>
        <dbReference type="ARBA" id="ARBA00023136"/>
    </source>
</evidence>
<evidence type="ECO:0000256" key="5">
    <source>
        <dbReference type="ARBA" id="ARBA00022448"/>
    </source>
</evidence>
<comment type="function">
    <text evidence="14">Catalyzes quinol oxidation with the concomitant reduction of oxygen to water. Subunit II transfers the electrons from a quinol to the binuclear center of the catalytic subunit I.</text>
</comment>
<comment type="catalytic activity">
    <reaction evidence="1 14">
        <text>2 a quinol + O2 = 2 a quinone + 2 H2O</text>
        <dbReference type="Rhea" id="RHEA:55376"/>
        <dbReference type="ChEBI" id="CHEBI:15377"/>
        <dbReference type="ChEBI" id="CHEBI:15379"/>
        <dbReference type="ChEBI" id="CHEBI:24646"/>
        <dbReference type="ChEBI" id="CHEBI:132124"/>
    </reaction>
</comment>
<dbReference type="InterPro" id="IPR006332">
    <property type="entry name" value="QoxA"/>
</dbReference>
<keyword evidence="7 14" id="KW-0679">Respiratory chain</keyword>
<dbReference type="GO" id="GO:0005886">
    <property type="term" value="C:plasma membrane"/>
    <property type="evidence" value="ECO:0007669"/>
    <property type="project" value="UniProtKB-SubCell"/>
</dbReference>
<evidence type="ECO:0000256" key="4">
    <source>
        <dbReference type="ARBA" id="ARBA00016131"/>
    </source>
</evidence>
<protein>
    <recommendedName>
        <fullName evidence="4 14">Quinol oxidase subunit 2</fullName>
        <ecNumber evidence="14">1.10.3.-</ecNumber>
    </recommendedName>
</protein>
<evidence type="ECO:0000256" key="10">
    <source>
        <dbReference type="ARBA" id="ARBA00022982"/>
    </source>
</evidence>
<dbReference type="PROSITE" id="PS50999">
    <property type="entry name" value="COX2_TM"/>
    <property type="match status" value="1"/>
</dbReference>
<feature type="region of interest" description="Disordered" evidence="15">
    <location>
        <begin position="297"/>
        <end position="331"/>
    </location>
</feature>
<sequence>MIINCESFIRLPVVYVKEISIQKEWGLVMKKKLTKFMIVLTSTILLSSLTGCEPLLVLDPKGPQAQTQAKDIILSIQIMSVIVIVVFAMLAFMLIKYRASKQKNDVEPPYIKGSLLVELICVGIPVIIIVFLSIVSVQSNNKVEAVPEKYKNEKPLIIYATSSDWKWHFSYPEEQIETVNYLYVPTKRPLEFRLYSDGPITSFWIPQLGGQKYAMSDMVTTLHLAADVPGEYMGRNANFSGKGFAENTFNVEAVSDQDFKEWVMDVKANAPKLTEDKFTKLLEPGHLGQLTFTGTHLEYLPPNESHNGGHHHGSSNADLKPDEKHNEHMGH</sequence>
<dbReference type="GO" id="GO:0042773">
    <property type="term" value="P:ATP synthesis coupled electron transport"/>
    <property type="evidence" value="ECO:0007669"/>
    <property type="project" value="TreeGrafter"/>
</dbReference>
<dbReference type="InterPro" id="IPR006333">
    <property type="entry name" value="Cyt_o_ubiquinol_oxidase_su2"/>
</dbReference>
<evidence type="ECO:0000256" key="9">
    <source>
        <dbReference type="ARBA" id="ARBA00022729"/>
    </source>
</evidence>
<dbReference type="NCBIfam" id="TIGR01432">
    <property type="entry name" value="QOXA"/>
    <property type="match status" value="1"/>
</dbReference>
<evidence type="ECO:0000313" key="20">
    <source>
        <dbReference type="Proteomes" id="UP000626244"/>
    </source>
</evidence>
<keyword evidence="20" id="KW-1185">Reference proteome</keyword>
<dbReference type="EMBL" id="BMHB01000004">
    <property type="protein sequence ID" value="GGI17891.1"/>
    <property type="molecule type" value="Genomic_DNA"/>
</dbReference>
<comment type="caution">
    <text evidence="19">The sequence shown here is derived from an EMBL/GenBank/DDBJ whole genome shotgun (WGS) entry which is preliminary data.</text>
</comment>
<dbReference type="InterPro" id="IPR002429">
    <property type="entry name" value="CcO_II-like_C"/>
</dbReference>
<feature type="domain" description="Cytochrome oxidase subunit II transmembrane region profile" evidence="18">
    <location>
        <begin position="49"/>
        <end position="147"/>
    </location>
</feature>
<keyword evidence="12 14" id="KW-0560">Oxidoreductase</keyword>
<organism evidence="19 20">
    <name type="scientific">Gottfriedia solisilvae</name>
    <dbReference type="NCBI Taxonomy" id="1516104"/>
    <lineage>
        <taxon>Bacteria</taxon>
        <taxon>Bacillati</taxon>
        <taxon>Bacillota</taxon>
        <taxon>Bacilli</taxon>
        <taxon>Bacillales</taxon>
        <taxon>Bacillaceae</taxon>
        <taxon>Gottfriedia</taxon>
    </lineage>
</organism>
<dbReference type="PROSITE" id="PS50857">
    <property type="entry name" value="COX2_CUA"/>
    <property type="match status" value="1"/>
</dbReference>
<dbReference type="GO" id="GO:0016682">
    <property type="term" value="F:oxidoreductase activity, acting on diphenols and related substances as donors, oxygen as acceptor"/>
    <property type="evidence" value="ECO:0007669"/>
    <property type="project" value="InterPro"/>
</dbReference>
<name>A0A8J3AWI1_9BACI</name>
<evidence type="ECO:0000256" key="1">
    <source>
        <dbReference type="ARBA" id="ARBA00000725"/>
    </source>
</evidence>
<dbReference type="GO" id="GO:0009486">
    <property type="term" value="F:cytochrome bo3 ubiquinol oxidase activity"/>
    <property type="evidence" value="ECO:0007669"/>
    <property type="project" value="InterPro"/>
</dbReference>
<evidence type="ECO:0000256" key="12">
    <source>
        <dbReference type="ARBA" id="ARBA00023002"/>
    </source>
</evidence>
<evidence type="ECO:0000256" key="14">
    <source>
        <dbReference type="PIRNR" id="PIRNR000292"/>
    </source>
</evidence>
<keyword evidence="5 14" id="KW-0813">Transport</keyword>
<evidence type="ECO:0000256" key="3">
    <source>
        <dbReference type="ARBA" id="ARBA00007866"/>
    </source>
</evidence>
<dbReference type="InterPro" id="IPR045187">
    <property type="entry name" value="CcO_II"/>
</dbReference>
<keyword evidence="11 16" id="KW-1133">Transmembrane helix</keyword>
<dbReference type="PANTHER" id="PTHR22888:SF18">
    <property type="entry name" value="CYTOCHROME BO(3) UBIQUINOL OXIDASE SUBUNIT 2"/>
    <property type="match status" value="1"/>
</dbReference>
<evidence type="ECO:0000259" key="18">
    <source>
        <dbReference type="PROSITE" id="PS50999"/>
    </source>
</evidence>
<dbReference type="InterPro" id="IPR034227">
    <property type="entry name" value="CuRO_UO_II"/>
</dbReference>
<dbReference type="PANTHER" id="PTHR22888">
    <property type="entry name" value="CYTOCHROME C OXIDASE, SUBUNIT II"/>
    <property type="match status" value="1"/>
</dbReference>
<evidence type="ECO:0000313" key="19">
    <source>
        <dbReference type="EMBL" id="GGI17891.1"/>
    </source>
</evidence>
<dbReference type="InterPro" id="IPR008972">
    <property type="entry name" value="Cupredoxin"/>
</dbReference>
<dbReference type="CDD" id="cd04212">
    <property type="entry name" value="CuRO_UO_II"/>
    <property type="match status" value="1"/>
</dbReference>
<dbReference type="Pfam" id="PF02790">
    <property type="entry name" value="COX2_TM"/>
    <property type="match status" value="1"/>
</dbReference>
<evidence type="ECO:0000256" key="15">
    <source>
        <dbReference type="SAM" id="MobiDB-lite"/>
    </source>
</evidence>
<reference evidence="20" key="1">
    <citation type="journal article" date="2019" name="Int. J. Syst. Evol. Microbiol.">
        <title>The Global Catalogue of Microorganisms (GCM) 10K type strain sequencing project: providing services to taxonomists for standard genome sequencing and annotation.</title>
        <authorList>
            <consortium name="The Broad Institute Genomics Platform"/>
            <consortium name="The Broad Institute Genome Sequencing Center for Infectious Disease"/>
            <person name="Wu L."/>
            <person name="Ma J."/>
        </authorList>
    </citation>
    <scope>NUCLEOTIDE SEQUENCE [LARGE SCALE GENOMIC DNA]</scope>
    <source>
        <strain evidence="20">CGMCC 1.14993</strain>
    </source>
</reference>